<dbReference type="OMA" id="MQNGWIS"/>
<dbReference type="GO" id="GO:0046246">
    <property type="term" value="P:terpene biosynthetic process"/>
    <property type="evidence" value="ECO:0000318"/>
    <property type="project" value="GO_Central"/>
</dbReference>
<dbReference type="CDD" id="cd00684">
    <property type="entry name" value="Terpene_cyclase_plant_C1"/>
    <property type="match status" value="1"/>
</dbReference>
<keyword evidence="3" id="KW-0460">Magnesium</keyword>
<dbReference type="FunFam" id="1.50.10.130:FF:000001">
    <property type="entry name" value="Isoprene synthase, chloroplastic"/>
    <property type="match status" value="1"/>
</dbReference>
<dbReference type="InterPro" id="IPR044814">
    <property type="entry name" value="Terpene_cyclase_plant_C1"/>
</dbReference>
<feature type="domain" description="Terpene synthase metal-binding" evidence="5">
    <location>
        <begin position="215"/>
        <end position="452"/>
    </location>
</feature>
<proteinExistence type="predicted"/>
<dbReference type="AlphaFoldDB" id="U5CP84"/>
<dbReference type="SFLD" id="SFLDS00005">
    <property type="entry name" value="Isoprenoid_Synthase_Type_I"/>
    <property type="match status" value="1"/>
</dbReference>
<dbReference type="Pfam" id="PF03936">
    <property type="entry name" value="Terpene_synth_C"/>
    <property type="match status" value="1"/>
</dbReference>
<dbReference type="InterPro" id="IPR001906">
    <property type="entry name" value="Terpene_synth_N"/>
</dbReference>
<dbReference type="eggNOG" id="ENOG502QUH3">
    <property type="taxonomic scope" value="Eukaryota"/>
</dbReference>
<dbReference type="Gene3D" id="1.10.600.10">
    <property type="entry name" value="Farnesyl Diphosphate Synthase"/>
    <property type="match status" value="1"/>
</dbReference>
<organism evidence="6 7">
    <name type="scientific">Amborella trichopoda</name>
    <dbReference type="NCBI Taxonomy" id="13333"/>
    <lineage>
        <taxon>Eukaryota</taxon>
        <taxon>Viridiplantae</taxon>
        <taxon>Streptophyta</taxon>
        <taxon>Embryophyta</taxon>
        <taxon>Tracheophyta</taxon>
        <taxon>Spermatophyta</taxon>
        <taxon>Magnoliopsida</taxon>
        <taxon>Amborellales</taxon>
        <taxon>Amborellaceae</taxon>
        <taxon>Amborella</taxon>
    </lineage>
</organism>
<reference evidence="7" key="1">
    <citation type="journal article" date="2013" name="Science">
        <title>The Amborella genome and the evolution of flowering plants.</title>
        <authorList>
            <consortium name="Amborella Genome Project"/>
        </authorList>
    </citation>
    <scope>NUCLEOTIDE SEQUENCE [LARGE SCALE GENOMIC DNA]</scope>
</reference>
<dbReference type="GO" id="GO:0000287">
    <property type="term" value="F:magnesium ion binding"/>
    <property type="evidence" value="ECO:0007669"/>
    <property type="project" value="InterPro"/>
</dbReference>
<name>U5CP84_AMBTC</name>
<feature type="domain" description="Terpene synthase N-terminal" evidence="4">
    <location>
        <begin position="3"/>
        <end position="157"/>
    </location>
</feature>
<evidence type="ECO:0000313" key="6">
    <source>
        <dbReference type="EMBL" id="ERN14976.1"/>
    </source>
</evidence>
<dbReference type="GO" id="GO:0010333">
    <property type="term" value="F:terpene synthase activity"/>
    <property type="evidence" value="ECO:0000318"/>
    <property type="project" value="GO_Central"/>
</dbReference>
<gene>
    <name evidence="6" type="ORF">AMTR_s00032p00219920</name>
</gene>
<keyword evidence="7" id="KW-1185">Reference proteome</keyword>
<dbReference type="EMBL" id="KI392518">
    <property type="protein sequence ID" value="ERN14976.1"/>
    <property type="molecule type" value="Genomic_DNA"/>
</dbReference>
<evidence type="ECO:0000256" key="3">
    <source>
        <dbReference type="ARBA" id="ARBA00022842"/>
    </source>
</evidence>
<evidence type="ECO:0000313" key="7">
    <source>
        <dbReference type="Proteomes" id="UP000017836"/>
    </source>
</evidence>
<dbReference type="FunFam" id="1.10.600.10:FF:000007">
    <property type="entry name" value="Isoprene synthase, chloroplastic"/>
    <property type="match status" value="1"/>
</dbReference>
<dbReference type="Gramene" id="ERN14976">
    <property type="protein sequence ID" value="ERN14976"/>
    <property type="gene ID" value="AMTR_s00032p00219920"/>
</dbReference>
<dbReference type="SFLD" id="SFLDG01019">
    <property type="entry name" value="Terpene_Cyclase_Like_1_C_Termi"/>
    <property type="match status" value="1"/>
</dbReference>
<dbReference type="Proteomes" id="UP000017836">
    <property type="component" value="Unassembled WGS sequence"/>
</dbReference>
<dbReference type="InterPro" id="IPR008949">
    <property type="entry name" value="Isoprenoid_synthase_dom_sf"/>
</dbReference>
<dbReference type="SUPFAM" id="SSF48576">
    <property type="entry name" value="Terpenoid synthases"/>
    <property type="match status" value="1"/>
</dbReference>
<dbReference type="Pfam" id="PF01397">
    <property type="entry name" value="Terpene_synth"/>
    <property type="match status" value="1"/>
</dbReference>
<evidence type="ECO:0000256" key="2">
    <source>
        <dbReference type="ARBA" id="ARBA00022723"/>
    </source>
</evidence>
<dbReference type="InterPro" id="IPR034741">
    <property type="entry name" value="Terpene_cyclase-like_1_C"/>
</dbReference>
<dbReference type="PANTHER" id="PTHR31225">
    <property type="entry name" value="OS04G0344100 PROTEIN-RELATED"/>
    <property type="match status" value="1"/>
</dbReference>
<dbReference type="Gene3D" id="1.50.10.130">
    <property type="entry name" value="Terpene synthase, N-terminal domain"/>
    <property type="match status" value="1"/>
</dbReference>
<dbReference type="SUPFAM" id="SSF48239">
    <property type="entry name" value="Terpenoid cyclases/Protein prenyltransferases"/>
    <property type="match status" value="1"/>
</dbReference>
<dbReference type="PANTHER" id="PTHR31225:SF252">
    <property type="entry name" value="TERPENE SYNTHASE 12-RELATED"/>
    <property type="match status" value="1"/>
</dbReference>
<evidence type="ECO:0000259" key="4">
    <source>
        <dbReference type="Pfam" id="PF01397"/>
    </source>
</evidence>
<keyword evidence="2" id="KW-0479">Metal-binding</keyword>
<dbReference type="InterPro" id="IPR050148">
    <property type="entry name" value="Terpene_synthase-like"/>
</dbReference>
<sequence length="510" mass="58917">MNRSKVLKQQLNALLVERINEPVALLELIDSIQRLGVGYHFEEEIKVTLDNIYASGNIQHSWSDDLYRVSLAFRLLRQHGYHMSSDVFGRFKDEKGNFKLSLIGDVKGMLNLYEAAHLCLPREYVMDEAWGFTNRNLKKALMDQIEPSLAQKIQHSLEIPLHWRTIRQEAKHYMGDYAQEDHMVPILLEFATLDFNSVQCMHQENLTNMSRWWADLGLSTNLPFARDRLVETLWCTIGLIFEPEFSMTREALTKINCLIASIDDVYDIYGSQDELELFTTAVQTRVDAMESLPDYMKICYLALYNTIDEISYNIMKEQGLDIKNNLKKMWAELCKAFLVEAKWFKMSYTPTLDEYLSNGWISSSRPLILVHAYFLVAQNITEEAINCISNDLNLIRWPSLMFRLCNDVATSADEIQRGDAATSIQCYMHETGASEEVAHSNIKELIRDVWKKLNGECLTPSLFPKPYVNIVVNLARVAYCLYRCGEGYGNPNFDTREHVKELLFQPMPTT</sequence>
<dbReference type="InterPro" id="IPR008930">
    <property type="entry name" value="Terpenoid_cyclase/PrenylTrfase"/>
</dbReference>
<dbReference type="HOGENOM" id="CLU_003125_7_1_1"/>
<dbReference type="GO" id="GO:0016102">
    <property type="term" value="P:diterpenoid biosynthetic process"/>
    <property type="evidence" value="ECO:0007669"/>
    <property type="project" value="InterPro"/>
</dbReference>
<evidence type="ECO:0000259" key="5">
    <source>
        <dbReference type="Pfam" id="PF03936"/>
    </source>
</evidence>
<evidence type="ECO:0000256" key="1">
    <source>
        <dbReference type="ARBA" id="ARBA00001946"/>
    </source>
</evidence>
<accession>U5CP84</accession>
<dbReference type="InterPro" id="IPR005630">
    <property type="entry name" value="Terpene_synthase_metal-bd"/>
</dbReference>
<dbReference type="InterPro" id="IPR036965">
    <property type="entry name" value="Terpene_synth_N_sf"/>
</dbReference>
<protein>
    <submittedName>
        <fullName evidence="6">Uncharacterized protein</fullName>
    </submittedName>
</protein>
<comment type="cofactor">
    <cofactor evidence="1">
        <name>Mg(2+)</name>
        <dbReference type="ChEBI" id="CHEBI:18420"/>
    </cofactor>
</comment>